<dbReference type="InterPro" id="IPR020846">
    <property type="entry name" value="MFS_dom"/>
</dbReference>
<dbReference type="InParanoid" id="A0A1B1YR95"/>
<dbReference type="InterPro" id="IPR036259">
    <property type="entry name" value="MFS_trans_sf"/>
</dbReference>
<dbReference type="PANTHER" id="PTHR23519:SF1">
    <property type="entry name" value="AUTOPHAGY-RELATED PROTEIN 22"/>
    <property type="match status" value="1"/>
</dbReference>
<keyword evidence="5 6" id="KW-0472">Membrane</keyword>
<reference evidence="9" key="1">
    <citation type="submission" date="2016-03" db="EMBL/GenBank/DDBJ databases">
        <title>Complete genome sequence of Solimmundus cernigliae, representing a novel lineage of polycyclic aromatic hydrocarbon degraders within the Gammaproteobacteria.</title>
        <authorList>
            <person name="Singleton D.R."/>
            <person name="Dickey A.N."/>
            <person name="Scholl E.H."/>
            <person name="Wright F.A."/>
            <person name="Aitken M.D."/>
        </authorList>
    </citation>
    <scope>NUCLEOTIDE SEQUENCE [LARGE SCALE GENOMIC DNA]</scope>
    <source>
        <strain evidence="9">TR3.2</strain>
    </source>
</reference>
<dbReference type="InterPro" id="IPR050495">
    <property type="entry name" value="ATG22/LtaA_families"/>
</dbReference>
<dbReference type="Proteomes" id="UP000092952">
    <property type="component" value="Chromosome"/>
</dbReference>
<dbReference type="PANTHER" id="PTHR23519">
    <property type="entry name" value="AUTOPHAGY-RELATED PROTEIN 22"/>
    <property type="match status" value="1"/>
</dbReference>
<dbReference type="PROSITE" id="PS50850">
    <property type="entry name" value="MFS"/>
    <property type="match status" value="1"/>
</dbReference>
<feature type="transmembrane region" description="Helical" evidence="6">
    <location>
        <begin position="251"/>
        <end position="272"/>
    </location>
</feature>
<sequence length="425" mass="44738">MRAQDPPARTGLLRRWALYDFANSAFPTVIETFVFAAYFTRQVAPDAITGAALWGLAVGLAGLAVALLGPVVGAIADHGGGQRRWLTATTALCVLPTAALWWVMPHSPHLIGALLLVGLATIGMELASVFYNALLPRLAPAERIGRWSGWGWGLGYAGGLLCLLLALFGFVREGAWFPLPRADASHVRATFVLAAVWFGLFALPLLTARLPGRDAAAGRFELKASLGDLWHTLRGLPRQGPLLRFLVARMLYTDGLATLFAFGGVYAAGTFAMTETQVLAFGIGLNVTAGLGAVGFAHLDDRIGSRNTIVIALLALLLAGAGTLLAQSATAFWVAGLALGIFVGPAQAASRSLLARMAPPEQRNQLFGLFTLSGKATAFLGPLLVGAVTLWSGSQRVGMTVILGLWLAGLALLLTVPADRPNARE</sequence>
<proteinExistence type="predicted"/>
<evidence type="ECO:0000256" key="5">
    <source>
        <dbReference type="ARBA" id="ARBA00023136"/>
    </source>
</evidence>
<evidence type="ECO:0000259" key="7">
    <source>
        <dbReference type="PROSITE" id="PS50850"/>
    </source>
</evidence>
<dbReference type="RefSeq" id="WP_068802763.1">
    <property type="nucleotide sequence ID" value="NZ_CP014671.1"/>
</dbReference>
<feature type="transmembrane region" description="Helical" evidence="6">
    <location>
        <begin position="278"/>
        <end position="297"/>
    </location>
</feature>
<dbReference type="Pfam" id="PF11700">
    <property type="entry name" value="ATG22"/>
    <property type="match status" value="2"/>
</dbReference>
<evidence type="ECO:0000313" key="8">
    <source>
        <dbReference type="EMBL" id="ANX03257.1"/>
    </source>
</evidence>
<feature type="transmembrane region" description="Helical" evidence="6">
    <location>
        <begin position="309"/>
        <end position="326"/>
    </location>
</feature>
<evidence type="ECO:0000256" key="6">
    <source>
        <dbReference type="SAM" id="Phobius"/>
    </source>
</evidence>
<dbReference type="KEGG" id="gbi:PG2T_02990"/>
<dbReference type="OrthoDB" id="9768783at2"/>
<name>A0A1B1YR95_9GAMM</name>
<dbReference type="InterPro" id="IPR024671">
    <property type="entry name" value="Atg22-like"/>
</dbReference>
<protein>
    <submittedName>
        <fullName evidence="8">MFS transporter</fullName>
    </submittedName>
</protein>
<feature type="transmembrane region" description="Helical" evidence="6">
    <location>
        <begin position="366"/>
        <end position="391"/>
    </location>
</feature>
<organism evidence="8 9">
    <name type="scientific">Immundisolibacter cernigliae</name>
    <dbReference type="NCBI Taxonomy" id="1810504"/>
    <lineage>
        <taxon>Bacteria</taxon>
        <taxon>Pseudomonadati</taxon>
        <taxon>Pseudomonadota</taxon>
        <taxon>Gammaproteobacteria</taxon>
        <taxon>Immundisolibacterales</taxon>
        <taxon>Immundisolibacteraceae</taxon>
        <taxon>Immundisolibacter</taxon>
    </lineage>
</organism>
<accession>A0A1B1YR95</accession>
<evidence type="ECO:0000256" key="1">
    <source>
        <dbReference type="ARBA" id="ARBA00004127"/>
    </source>
</evidence>
<keyword evidence="9" id="KW-1185">Reference proteome</keyword>
<feature type="transmembrane region" description="Helical" evidence="6">
    <location>
        <begin position="110"/>
        <end position="135"/>
    </location>
</feature>
<evidence type="ECO:0000256" key="2">
    <source>
        <dbReference type="ARBA" id="ARBA00022448"/>
    </source>
</evidence>
<comment type="subcellular location">
    <subcellularLocation>
        <location evidence="1">Endomembrane system</location>
        <topology evidence="1">Multi-pass membrane protein</topology>
    </subcellularLocation>
</comment>
<feature type="transmembrane region" description="Helical" evidence="6">
    <location>
        <begin position="397"/>
        <end position="416"/>
    </location>
</feature>
<feature type="transmembrane region" description="Helical" evidence="6">
    <location>
        <begin position="332"/>
        <end position="354"/>
    </location>
</feature>
<feature type="transmembrane region" description="Helical" evidence="6">
    <location>
        <begin position="85"/>
        <end position="104"/>
    </location>
</feature>
<feature type="transmembrane region" description="Helical" evidence="6">
    <location>
        <begin position="147"/>
        <end position="171"/>
    </location>
</feature>
<dbReference type="GO" id="GO:0012505">
    <property type="term" value="C:endomembrane system"/>
    <property type="evidence" value="ECO:0007669"/>
    <property type="project" value="UniProtKB-SubCell"/>
</dbReference>
<feature type="transmembrane region" description="Helical" evidence="6">
    <location>
        <begin position="191"/>
        <end position="210"/>
    </location>
</feature>
<dbReference type="AlphaFoldDB" id="A0A1B1YR95"/>
<dbReference type="SUPFAM" id="SSF103473">
    <property type="entry name" value="MFS general substrate transporter"/>
    <property type="match status" value="1"/>
</dbReference>
<feature type="domain" description="Major facilitator superfamily (MFS) profile" evidence="7">
    <location>
        <begin position="241"/>
        <end position="425"/>
    </location>
</feature>
<evidence type="ECO:0000256" key="4">
    <source>
        <dbReference type="ARBA" id="ARBA00022989"/>
    </source>
</evidence>
<evidence type="ECO:0000256" key="3">
    <source>
        <dbReference type="ARBA" id="ARBA00022692"/>
    </source>
</evidence>
<feature type="transmembrane region" description="Helical" evidence="6">
    <location>
        <begin position="51"/>
        <end position="73"/>
    </location>
</feature>
<dbReference type="GO" id="GO:0022857">
    <property type="term" value="F:transmembrane transporter activity"/>
    <property type="evidence" value="ECO:0007669"/>
    <property type="project" value="InterPro"/>
</dbReference>
<keyword evidence="4 6" id="KW-1133">Transmembrane helix</keyword>
<keyword evidence="2" id="KW-0813">Transport</keyword>
<dbReference type="EMBL" id="CP014671">
    <property type="protein sequence ID" value="ANX03257.1"/>
    <property type="molecule type" value="Genomic_DNA"/>
</dbReference>
<feature type="transmembrane region" description="Helical" evidence="6">
    <location>
        <begin position="21"/>
        <end position="39"/>
    </location>
</feature>
<evidence type="ECO:0000313" key="9">
    <source>
        <dbReference type="Proteomes" id="UP000092952"/>
    </source>
</evidence>
<dbReference type="Gene3D" id="1.20.1250.20">
    <property type="entry name" value="MFS general substrate transporter like domains"/>
    <property type="match status" value="1"/>
</dbReference>
<keyword evidence="3 6" id="KW-0812">Transmembrane</keyword>
<gene>
    <name evidence="8" type="ORF">PG2T_02990</name>
</gene>
<dbReference type="STRING" id="1810504.PG2T_02990"/>